<dbReference type="EMBL" id="JAAMPC010000005">
    <property type="protein sequence ID" value="KAG2312979.1"/>
    <property type="molecule type" value="Genomic_DNA"/>
</dbReference>
<gene>
    <name evidence="1" type="ORF">Bca52824_024536</name>
</gene>
<proteinExistence type="predicted"/>
<reference evidence="1 2" key="1">
    <citation type="submission" date="2020-02" db="EMBL/GenBank/DDBJ databases">
        <authorList>
            <person name="Ma Q."/>
            <person name="Huang Y."/>
            <person name="Song X."/>
            <person name="Pei D."/>
        </authorList>
    </citation>
    <scope>NUCLEOTIDE SEQUENCE [LARGE SCALE GENOMIC DNA]</scope>
    <source>
        <strain evidence="1">Sxm20200214</strain>
        <tissue evidence="1">Leaf</tissue>
    </source>
</reference>
<evidence type="ECO:0000313" key="1">
    <source>
        <dbReference type="EMBL" id="KAG2312979.1"/>
    </source>
</evidence>
<evidence type="ECO:0000313" key="2">
    <source>
        <dbReference type="Proteomes" id="UP000886595"/>
    </source>
</evidence>
<comment type="caution">
    <text evidence="1">The sequence shown here is derived from an EMBL/GenBank/DDBJ whole genome shotgun (WGS) entry which is preliminary data.</text>
</comment>
<dbReference type="AlphaFoldDB" id="A0A8X7VKN5"/>
<dbReference type="Proteomes" id="UP000886595">
    <property type="component" value="Unassembled WGS sequence"/>
</dbReference>
<name>A0A8X7VKN5_BRACI</name>
<sequence>MSLILRFRRHLSIRSSLISCIGDLRSFGKLASQSDEEEEMDHRNLLTDYDPATFLLSRNRSWFEMKD</sequence>
<organism evidence="1 2">
    <name type="scientific">Brassica carinata</name>
    <name type="common">Ethiopian mustard</name>
    <name type="synonym">Abyssinian cabbage</name>
    <dbReference type="NCBI Taxonomy" id="52824"/>
    <lineage>
        <taxon>Eukaryota</taxon>
        <taxon>Viridiplantae</taxon>
        <taxon>Streptophyta</taxon>
        <taxon>Embryophyta</taxon>
        <taxon>Tracheophyta</taxon>
        <taxon>Spermatophyta</taxon>
        <taxon>Magnoliopsida</taxon>
        <taxon>eudicotyledons</taxon>
        <taxon>Gunneridae</taxon>
        <taxon>Pentapetalae</taxon>
        <taxon>rosids</taxon>
        <taxon>malvids</taxon>
        <taxon>Brassicales</taxon>
        <taxon>Brassicaceae</taxon>
        <taxon>Brassiceae</taxon>
        <taxon>Brassica</taxon>
    </lineage>
</organism>
<protein>
    <submittedName>
        <fullName evidence="1">Uncharacterized protein</fullName>
    </submittedName>
</protein>
<keyword evidence="2" id="KW-1185">Reference proteome</keyword>
<accession>A0A8X7VKN5</accession>